<dbReference type="PANTHER" id="PTHR43537:SF5">
    <property type="entry name" value="UXU OPERON TRANSCRIPTIONAL REGULATOR"/>
    <property type="match status" value="1"/>
</dbReference>
<dbReference type="InterPro" id="IPR036390">
    <property type="entry name" value="WH_DNA-bd_sf"/>
</dbReference>
<dbReference type="RefSeq" id="WP_190292989.1">
    <property type="nucleotide sequence ID" value="NZ_JABFCZ010000021.1"/>
</dbReference>
<accession>A0A926S854</accession>
<dbReference type="GO" id="GO:0003677">
    <property type="term" value="F:DNA binding"/>
    <property type="evidence" value="ECO:0007669"/>
    <property type="project" value="UniProtKB-KW"/>
</dbReference>
<dbReference type="CDD" id="cd07377">
    <property type="entry name" value="WHTH_GntR"/>
    <property type="match status" value="1"/>
</dbReference>
<dbReference type="PROSITE" id="PS50949">
    <property type="entry name" value="HTH_GNTR"/>
    <property type="match status" value="1"/>
</dbReference>
<dbReference type="SUPFAM" id="SSF48008">
    <property type="entry name" value="GntR ligand-binding domain-like"/>
    <property type="match status" value="1"/>
</dbReference>
<sequence length="238" mass="26912">MTGNDRPAQKNSSLALERLRIIVDQLQMDGRDQLPTERELAEEIGVGRRAVRRALEVMETEGRIWRRQGSGTFIGPEPTHPERQIRKLPEVSNMLEVMEVRLRIEPVLAQLAALRATPSDVTAMRDLAEKVASADDLDSRELWDGALHRAIASAAGNTLFLALFDVVDRVRQNDAWRHVREAIRTSDALTLYKSQHIQVIDAIERRDPIAAEKTMRQHLLALQERLLFQSSGELTDAV</sequence>
<gene>
    <name evidence="5" type="ORF">HK439_18720</name>
</gene>
<dbReference type="Gene3D" id="1.10.10.10">
    <property type="entry name" value="Winged helix-like DNA-binding domain superfamily/Winged helix DNA-binding domain"/>
    <property type="match status" value="1"/>
</dbReference>
<organism evidence="5 6">
    <name type="scientific">Roseibium aggregatum</name>
    <dbReference type="NCBI Taxonomy" id="187304"/>
    <lineage>
        <taxon>Bacteria</taxon>
        <taxon>Pseudomonadati</taxon>
        <taxon>Pseudomonadota</taxon>
        <taxon>Alphaproteobacteria</taxon>
        <taxon>Hyphomicrobiales</taxon>
        <taxon>Stappiaceae</taxon>
        <taxon>Roseibium</taxon>
    </lineage>
</organism>
<dbReference type="InterPro" id="IPR008920">
    <property type="entry name" value="TF_FadR/GntR_C"/>
</dbReference>
<evidence type="ECO:0000256" key="1">
    <source>
        <dbReference type="ARBA" id="ARBA00023015"/>
    </source>
</evidence>
<dbReference type="Proteomes" id="UP000598467">
    <property type="component" value="Unassembled WGS sequence"/>
</dbReference>
<dbReference type="InterPro" id="IPR000524">
    <property type="entry name" value="Tscrpt_reg_HTH_GntR"/>
</dbReference>
<dbReference type="InterPro" id="IPR036388">
    <property type="entry name" value="WH-like_DNA-bd_sf"/>
</dbReference>
<protein>
    <submittedName>
        <fullName evidence="5">FadR family transcriptional regulator</fullName>
    </submittedName>
</protein>
<reference evidence="5" key="1">
    <citation type="submission" date="2020-05" db="EMBL/GenBank/DDBJ databases">
        <title>Identification of trans-AT polyketide cluster in two marine bacteria, producers of a novel glutaramide-containing polyketide sesbanimide D and analogs.</title>
        <authorList>
            <person name="Kacar D."/>
            <person name="Rodriguez P."/>
            <person name="Canedo L."/>
            <person name="Gonzalez E."/>
            <person name="Galan B."/>
            <person name="De La Calle F."/>
            <person name="Garcia J.L."/>
        </authorList>
    </citation>
    <scope>NUCLEOTIDE SEQUENCE</scope>
    <source>
        <strain evidence="5">PHM038</strain>
    </source>
</reference>
<name>A0A926S854_9HYPH</name>
<proteinExistence type="predicted"/>
<keyword evidence="3" id="KW-0804">Transcription</keyword>
<dbReference type="SUPFAM" id="SSF46785">
    <property type="entry name" value="Winged helix' DNA-binding domain"/>
    <property type="match status" value="1"/>
</dbReference>
<evidence type="ECO:0000313" key="6">
    <source>
        <dbReference type="Proteomes" id="UP000598467"/>
    </source>
</evidence>
<evidence type="ECO:0000313" key="5">
    <source>
        <dbReference type="EMBL" id="MBD1548302.1"/>
    </source>
</evidence>
<evidence type="ECO:0000259" key="4">
    <source>
        <dbReference type="PROSITE" id="PS50949"/>
    </source>
</evidence>
<dbReference type="GO" id="GO:0003700">
    <property type="term" value="F:DNA-binding transcription factor activity"/>
    <property type="evidence" value="ECO:0007669"/>
    <property type="project" value="InterPro"/>
</dbReference>
<dbReference type="SMART" id="SM00345">
    <property type="entry name" value="HTH_GNTR"/>
    <property type="match status" value="1"/>
</dbReference>
<feature type="domain" description="HTH gntR-type" evidence="4">
    <location>
        <begin position="9"/>
        <end position="77"/>
    </location>
</feature>
<dbReference type="EMBL" id="JABFCZ010000021">
    <property type="protein sequence ID" value="MBD1548302.1"/>
    <property type="molecule type" value="Genomic_DNA"/>
</dbReference>
<keyword evidence="1" id="KW-0805">Transcription regulation</keyword>
<dbReference type="Pfam" id="PF07729">
    <property type="entry name" value="FCD"/>
    <property type="match status" value="1"/>
</dbReference>
<evidence type="ECO:0000256" key="2">
    <source>
        <dbReference type="ARBA" id="ARBA00023125"/>
    </source>
</evidence>
<comment type="caution">
    <text evidence="5">The sequence shown here is derived from an EMBL/GenBank/DDBJ whole genome shotgun (WGS) entry which is preliminary data.</text>
</comment>
<keyword evidence="2" id="KW-0238">DNA-binding</keyword>
<dbReference type="SMART" id="SM00895">
    <property type="entry name" value="FCD"/>
    <property type="match status" value="1"/>
</dbReference>
<dbReference type="AlphaFoldDB" id="A0A926S854"/>
<dbReference type="InterPro" id="IPR011711">
    <property type="entry name" value="GntR_C"/>
</dbReference>
<evidence type="ECO:0000256" key="3">
    <source>
        <dbReference type="ARBA" id="ARBA00023163"/>
    </source>
</evidence>
<dbReference type="PRINTS" id="PR00035">
    <property type="entry name" value="HTHGNTR"/>
</dbReference>
<dbReference type="PANTHER" id="PTHR43537">
    <property type="entry name" value="TRANSCRIPTIONAL REGULATOR, GNTR FAMILY"/>
    <property type="match status" value="1"/>
</dbReference>
<dbReference type="Pfam" id="PF00392">
    <property type="entry name" value="GntR"/>
    <property type="match status" value="1"/>
</dbReference>
<dbReference type="Gene3D" id="1.20.120.530">
    <property type="entry name" value="GntR ligand-binding domain-like"/>
    <property type="match status" value="1"/>
</dbReference>